<name>A0A7L5BW82_9RHOB</name>
<dbReference type="PANTHER" id="PTHR37947">
    <property type="entry name" value="BLL2462 PROTEIN"/>
    <property type="match status" value="1"/>
</dbReference>
<dbReference type="InterPro" id="IPR029062">
    <property type="entry name" value="Class_I_gatase-like"/>
</dbReference>
<evidence type="ECO:0000313" key="2">
    <source>
        <dbReference type="EMBL" id="QIE55982.1"/>
    </source>
</evidence>
<keyword evidence="1" id="KW-1133">Transmembrane helix</keyword>
<proteinExistence type="predicted"/>
<dbReference type="AlphaFoldDB" id="A0A7L5BW82"/>
<gene>
    <name evidence="2" type="ORF">G5B40_11275</name>
</gene>
<dbReference type="RefSeq" id="WP_165098594.1">
    <property type="nucleotide sequence ID" value="NZ_CP049056.1"/>
</dbReference>
<evidence type="ECO:0000256" key="1">
    <source>
        <dbReference type="SAM" id="Phobius"/>
    </source>
</evidence>
<dbReference type="Gene3D" id="3.40.50.880">
    <property type="match status" value="1"/>
</dbReference>
<keyword evidence="3" id="KW-1185">Reference proteome</keyword>
<evidence type="ECO:0000313" key="3">
    <source>
        <dbReference type="Proteomes" id="UP000503336"/>
    </source>
</evidence>
<feature type="transmembrane region" description="Helical" evidence="1">
    <location>
        <begin position="40"/>
        <end position="58"/>
    </location>
</feature>
<dbReference type="PANTHER" id="PTHR37947:SF1">
    <property type="entry name" value="BLL2462 PROTEIN"/>
    <property type="match status" value="1"/>
</dbReference>
<dbReference type="SUPFAM" id="SSF52317">
    <property type="entry name" value="Class I glutamine amidotransferase-like"/>
    <property type="match status" value="1"/>
</dbReference>
<feature type="transmembrane region" description="Helical" evidence="1">
    <location>
        <begin position="14"/>
        <end position="33"/>
    </location>
</feature>
<dbReference type="EMBL" id="CP049056">
    <property type="protein sequence ID" value="QIE55982.1"/>
    <property type="molecule type" value="Genomic_DNA"/>
</dbReference>
<keyword evidence="1" id="KW-0812">Transmembrane</keyword>
<protein>
    <recommendedName>
        <fullName evidence="4">Glutamine amidotransferase domain-containing protein</fullName>
    </recommendedName>
</protein>
<sequence length="698" mass="74755">MNAALVFDPLVPPLAIALAGGIALALCALAGWLRSPSWALRALAFAVLLLALANPALVRETRRALSDIAFVVVDQTESQSIGERAAEAKAAETDVLAQIAALNLSDPDNPIETRVVRVRNEGGPIRDPGTHLLGALSASASEVPADRIAGAVLITDGQAHDVDTMADFPGPVQGLITGARHELDRRLSVAAAPAFGIVGERASFRFTVEENGPEALLSKLGPARVTIAVDGEIVGATETAPGRETTLEVEIGHGGANIVELTLAPVDGEITLRNNRAAFTVNGVRDRLRVLLVSGEPHSGERTWRNLLKADPSVDLVHFTILRPPTKQDGTPVFELSLIAFPTRELFLEKVDEFDLIIFDRYRRRGVLPSPYIANIARYVRDGGAVLLATGPWFAGVESLYRTPLADILPVKPTSAVIEAPYLPEVTDAGDRHPVTAGLDRFNGGEAGAEPRWGRWLRQIELDRLSGEVLMTGAEEKPLLVLDRVGEGRVAVLASDHAWLWSRGFEGGGPQAELLRRLAHWLMKEPELEEEALSAVAEGARLTVTRRSVKETLEKLEIVAPSGARDVVDFTSVGPGRWRAVFEADEQGLHRLSDGVMSAIAAVGPPAPIEFERAVATGDVLAPLATATRGGITWLEDGAPDIRRVREGRAAAGRGWIGLARRGAYAVEDVRLTPLAPGWLMLVLAAGLMVAAWRVEGR</sequence>
<accession>A0A7L5BW82</accession>
<keyword evidence="1" id="KW-0472">Membrane</keyword>
<evidence type="ECO:0008006" key="4">
    <source>
        <dbReference type="Google" id="ProtNLM"/>
    </source>
</evidence>
<dbReference type="KEGG" id="hdh:G5B40_11275"/>
<organism evidence="2 3">
    <name type="scientific">Pikeienuella piscinae</name>
    <dbReference type="NCBI Taxonomy" id="2748098"/>
    <lineage>
        <taxon>Bacteria</taxon>
        <taxon>Pseudomonadati</taxon>
        <taxon>Pseudomonadota</taxon>
        <taxon>Alphaproteobacteria</taxon>
        <taxon>Rhodobacterales</taxon>
        <taxon>Paracoccaceae</taxon>
        <taxon>Pikeienuella</taxon>
    </lineage>
</organism>
<dbReference type="Proteomes" id="UP000503336">
    <property type="component" value="Chromosome"/>
</dbReference>
<reference evidence="2 3" key="1">
    <citation type="submission" date="2020-02" db="EMBL/GenBank/DDBJ databases">
        <title>complete genome sequence of Rhodobacteraceae bacterium.</title>
        <authorList>
            <person name="Park J."/>
            <person name="Kim Y.-S."/>
            <person name="Kim K.-H."/>
        </authorList>
    </citation>
    <scope>NUCLEOTIDE SEQUENCE [LARGE SCALE GENOMIC DNA]</scope>
    <source>
        <strain evidence="2 3">RR4-56</strain>
    </source>
</reference>